<dbReference type="AlphaFoldDB" id="A0A2I1G1W7"/>
<proteinExistence type="predicted"/>
<comment type="caution">
    <text evidence="1">The sequence shown here is derived from an EMBL/GenBank/DDBJ whole genome shotgun (WGS) entry which is preliminary data.</text>
</comment>
<evidence type="ECO:0000313" key="2">
    <source>
        <dbReference type="Proteomes" id="UP000234323"/>
    </source>
</evidence>
<sequence>MTFILDIWNPNYAFSSTDNALMNMKIYAYPEHQSQLQIDVAQIESKVVQIEFLANWDLKQRKKWERFQVVLIEVPASTTTATLYLDNPTHSIFTPTGCKAFKLIQDRSTCKLITYYELWVNLDKVIGKAFSLGEFTSDWKRYYTLNLKQRRSYHQKVKQNDDSKISQKNTNTIKLDKKHKETKRAKKIDKSLDGIDKLTVLADIKLMLRKLEVF</sequence>
<dbReference type="VEuPathDB" id="FungiDB:FUN_013523"/>
<reference evidence="1 2" key="1">
    <citation type="submission" date="2015-10" db="EMBL/GenBank/DDBJ databases">
        <title>Genome analyses suggest a sexual origin of heterokaryosis in a supposedly ancient asexual fungus.</title>
        <authorList>
            <person name="Ropars J."/>
            <person name="Sedzielewska K."/>
            <person name="Noel J."/>
            <person name="Charron P."/>
            <person name="Farinelli L."/>
            <person name="Marton T."/>
            <person name="Kruger M."/>
            <person name="Pelin A."/>
            <person name="Brachmann A."/>
            <person name="Corradi N."/>
        </authorList>
    </citation>
    <scope>NUCLEOTIDE SEQUENCE [LARGE SCALE GENOMIC DNA]</scope>
    <source>
        <strain evidence="1 2">A4</strain>
    </source>
</reference>
<gene>
    <name evidence="1" type="ORF">RhiirA4_416007</name>
</gene>
<dbReference type="VEuPathDB" id="FungiDB:RhiirA1_461063"/>
<dbReference type="EMBL" id="LLXI01000110">
    <property type="protein sequence ID" value="PKY40632.1"/>
    <property type="molecule type" value="Genomic_DNA"/>
</dbReference>
<protein>
    <submittedName>
        <fullName evidence="1">Uncharacterized protein</fullName>
    </submittedName>
</protein>
<dbReference type="Proteomes" id="UP000234323">
    <property type="component" value="Unassembled WGS sequence"/>
</dbReference>
<keyword evidence="2" id="KW-1185">Reference proteome</keyword>
<name>A0A2I1G1W7_9GLOM</name>
<dbReference type="VEuPathDB" id="FungiDB:RhiirFUN_016001"/>
<evidence type="ECO:0000313" key="1">
    <source>
        <dbReference type="EMBL" id="PKY40632.1"/>
    </source>
</evidence>
<accession>A0A2I1G1W7</accession>
<organism evidence="1 2">
    <name type="scientific">Rhizophagus irregularis</name>
    <dbReference type="NCBI Taxonomy" id="588596"/>
    <lineage>
        <taxon>Eukaryota</taxon>
        <taxon>Fungi</taxon>
        <taxon>Fungi incertae sedis</taxon>
        <taxon>Mucoromycota</taxon>
        <taxon>Glomeromycotina</taxon>
        <taxon>Glomeromycetes</taxon>
        <taxon>Glomerales</taxon>
        <taxon>Glomeraceae</taxon>
        <taxon>Rhizophagus</taxon>
    </lineage>
</organism>